<dbReference type="PANTHER" id="PTHR30244">
    <property type="entry name" value="TRANSAMINASE"/>
    <property type="match status" value="1"/>
</dbReference>
<sequence>MPITSWPSFTEEEAQAVSRVLLSNKVNYWTGNETRLFEQEFAEWTGTEHAVALANGTLALELSLLALGIGDGDEVIVTPRSFIASASCILRCGAIPVFVDVDPDSQNITAKTISTALTERTKAIICVHMAGWPCDMDPILSLALARGIFIVEDCAQAHGALYKGNRVGGIGHIAAWSFCQDKIMTTGGEGGMVTTNDAQLAKAVWSLKEHGKSPEALEPSPSKGNGYCWLHDSLGTNGRMTEMQAVIGRIQLGRVADWVAKRQANMKAISSVCSRFTALRVPDVPHDIEHAGYRFYLFVEPEQLKKGDAGVQLLEALRSGDAYDPVALLDDDEALHGRTVSGCRIFQSGSLNEVLDRYDCCDVFLALPSLPRHKLAGIVAVRFVITKRRHKQPLAPRVRVNVLQQAESRTGIPAERHLDLFMKDLYKSSRVLETWQRKGGAFKSVAATAIHYTNANNPTQQFNLLIANVVTGTLYVMSFEAVPEFWDQEWIIVEQIFEQLRLDERV</sequence>
<dbReference type="CDD" id="cd00616">
    <property type="entry name" value="AHBA_syn"/>
    <property type="match status" value="1"/>
</dbReference>
<dbReference type="SUPFAM" id="SSF53383">
    <property type="entry name" value="PLP-dependent transferases"/>
    <property type="match status" value="1"/>
</dbReference>
<accession>A0AAV4H213</accession>
<dbReference type="PANTHER" id="PTHR30244:SF34">
    <property type="entry name" value="DTDP-4-AMINO-4,6-DIDEOXYGALACTOSE TRANSAMINASE"/>
    <property type="match status" value="1"/>
</dbReference>
<organism evidence="1 2">
    <name type="scientific">Elysia marginata</name>
    <dbReference type="NCBI Taxonomy" id="1093978"/>
    <lineage>
        <taxon>Eukaryota</taxon>
        <taxon>Metazoa</taxon>
        <taxon>Spiralia</taxon>
        <taxon>Lophotrochozoa</taxon>
        <taxon>Mollusca</taxon>
        <taxon>Gastropoda</taxon>
        <taxon>Heterobranchia</taxon>
        <taxon>Euthyneura</taxon>
        <taxon>Panpulmonata</taxon>
        <taxon>Sacoglossa</taxon>
        <taxon>Placobranchoidea</taxon>
        <taxon>Plakobranchidae</taxon>
        <taxon>Elysia</taxon>
    </lineage>
</organism>
<keyword evidence="1" id="KW-0032">Aminotransferase</keyword>
<comment type="caution">
    <text evidence="1">The sequence shown here is derived from an EMBL/GenBank/DDBJ whole genome shotgun (WGS) entry which is preliminary data.</text>
</comment>
<evidence type="ECO:0000313" key="2">
    <source>
        <dbReference type="Proteomes" id="UP000762676"/>
    </source>
</evidence>
<dbReference type="AlphaFoldDB" id="A0AAV4H213"/>
<dbReference type="EMBL" id="BMAT01001705">
    <property type="protein sequence ID" value="GFR90846.1"/>
    <property type="molecule type" value="Genomic_DNA"/>
</dbReference>
<dbReference type="InterPro" id="IPR015421">
    <property type="entry name" value="PyrdxlP-dep_Trfase_major"/>
</dbReference>
<dbReference type="GO" id="GO:0000271">
    <property type="term" value="P:polysaccharide biosynthetic process"/>
    <property type="evidence" value="ECO:0007669"/>
    <property type="project" value="TreeGrafter"/>
</dbReference>
<reference evidence="1 2" key="1">
    <citation type="journal article" date="2021" name="Elife">
        <title>Chloroplast acquisition without the gene transfer in kleptoplastic sea slugs, Plakobranchus ocellatus.</title>
        <authorList>
            <person name="Maeda T."/>
            <person name="Takahashi S."/>
            <person name="Yoshida T."/>
            <person name="Shimamura S."/>
            <person name="Takaki Y."/>
            <person name="Nagai Y."/>
            <person name="Toyoda A."/>
            <person name="Suzuki Y."/>
            <person name="Arimoto A."/>
            <person name="Ishii H."/>
            <person name="Satoh N."/>
            <person name="Nishiyama T."/>
            <person name="Hasebe M."/>
            <person name="Maruyama T."/>
            <person name="Minagawa J."/>
            <person name="Obokata J."/>
            <person name="Shigenobu S."/>
        </authorList>
    </citation>
    <scope>NUCLEOTIDE SEQUENCE [LARGE SCALE GENOMIC DNA]</scope>
</reference>
<dbReference type="Gene3D" id="3.40.50.720">
    <property type="entry name" value="NAD(P)-binding Rossmann-like Domain"/>
    <property type="match status" value="1"/>
</dbReference>
<keyword evidence="2" id="KW-1185">Reference proteome</keyword>
<evidence type="ECO:0000313" key="1">
    <source>
        <dbReference type="EMBL" id="GFR90846.1"/>
    </source>
</evidence>
<proteinExistence type="predicted"/>
<dbReference type="GO" id="GO:0008483">
    <property type="term" value="F:transaminase activity"/>
    <property type="evidence" value="ECO:0007669"/>
    <property type="project" value="UniProtKB-KW"/>
</dbReference>
<gene>
    <name evidence="1" type="ORF">ElyMa_000828800</name>
</gene>
<dbReference type="Proteomes" id="UP000762676">
    <property type="component" value="Unassembled WGS sequence"/>
</dbReference>
<dbReference type="GO" id="GO:0030170">
    <property type="term" value="F:pyridoxal phosphate binding"/>
    <property type="evidence" value="ECO:0007669"/>
    <property type="project" value="TreeGrafter"/>
</dbReference>
<dbReference type="Gene3D" id="3.40.640.10">
    <property type="entry name" value="Type I PLP-dependent aspartate aminotransferase-like (Major domain)"/>
    <property type="match status" value="1"/>
</dbReference>
<dbReference type="Pfam" id="PF01041">
    <property type="entry name" value="DegT_DnrJ_EryC1"/>
    <property type="match status" value="1"/>
</dbReference>
<dbReference type="InterPro" id="IPR015424">
    <property type="entry name" value="PyrdxlP-dep_Trfase"/>
</dbReference>
<name>A0AAV4H213_9GAST</name>
<keyword evidence="1" id="KW-0808">Transferase</keyword>
<dbReference type="InterPro" id="IPR000653">
    <property type="entry name" value="DegT/StrS_aminotransferase"/>
</dbReference>
<protein>
    <submittedName>
        <fullName evidence="1">Aminotransferase</fullName>
    </submittedName>
</protein>